<reference evidence="2" key="1">
    <citation type="submission" date="2019-11" db="EMBL/GenBank/DDBJ databases">
        <authorList>
            <person name="Feng L."/>
        </authorList>
    </citation>
    <scope>NUCLEOTIDE SEQUENCE</scope>
    <source>
        <strain evidence="2">AMuciniphilaLFYP55</strain>
    </source>
</reference>
<feature type="compositionally biased region" description="Low complexity" evidence="1">
    <location>
        <begin position="153"/>
        <end position="172"/>
    </location>
</feature>
<protein>
    <submittedName>
        <fullName evidence="2">Uncharacterized protein</fullName>
    </submittedName>
</protein>
<dbReference type="AlphaFoldDB" id="A0A6N2TFP0"/>
<name>A0A6N2TFP0_9BACT</name>
<feature type="region of interest" description="Disordered" evidence="1">
    <location>
        <begin position="1"/>
        <end position="179"/>
    </location>
</feature>
<dbReference type="EMBL" id="CACRSS010000009">
    <property type="protein sequence ID" value="VYT03593.1"/>
    <property type="molecule type" value="Genomic_DNA"/>
</dbReference>
<organism evidence="2">
    <name type="scientific">Akkermansia muciniphila</name>
    <dbReference type="NCBI Taxonomy" id="239935"/>
    <lineage>
        <taxon>Bacteria</taxon>
        <taxon>Pseudomonadati</taxon>
        <taxon>Verrucomicrobiota</taxon>
        <taxon>Verrucomicrobiia</taxon>
        <taxon>Verrucomicrobiales</taxon>
        <taxon>Akkermansiaceae</taxon>
        <taxon>Akkermansia</taxon>
    </lineage>
</organism>
<feature type="compositionally biased region" description="Basic residues" evidence="1">
    <location>
        <begin position="1"/>
        <end position="11"/>
    </location>
</feature>
<gene>
    <name evidence="2" type="ORF">AMLFYP55_02569</name>
</gene>
<evidence type="ECO:0000313" key="2">
    <source>
        <dbReference type="EMBL" id="VYT03593.1"/>
    </source>
</evidence>
<feature type="compositionally biased region" description="Basic residues" evidence="1">
    <location>
        <begin position="71"/>
        <end position="89"/>
    </location>
</feature>
<evidence type="ECO:0000256" key="1">
    <source>
        <dbReference type="SAM" id="MobiDB-lite"/>
    </source>
</evidence>
<accession>A0A6N2TFP0</accession>
<feature type="compositionally biased region" description="Low complexity" evidence="1">
    <location>
        <begin position="53"/>
        <end position="66"/>
    </location>
</feature>
<sequence length="179" mass="20115">MRKPQLRRWRRPCGNTTTSAIRSRKPGSLPIRPPCPTRASPRGATAWNRRRTASTASSRRPGTTARGLPMAKRRRRWFPPSRPRWKAKRSPSIPEEIYPHSGANTEQAPCGRKKAASPLPMSRPPRRSSTTLLPRRRTTRALLPRRPEPMRKQASSTPTPTAGATQPRRAPTSRGVPSR</sequence>
<proteinExistence type="predicted"/>